<organism evidence="2 3">
    <name type="scientific">Rubinisphaera brasiliensis (strain ATCC 49424 / DSM 5305 / JCM 21570 / IAM 15109 / NBRC 103401 / IFAM 1448)</name>
    <name type="common">Planctomyces brasiliensis</name>
    <dbReference type="NCBI Taxonomy" id="756272"/>
    <lineage>
        <taxon>Bacteria</taxon>
        <taxon>Pseudomonadati</taxon>
        <taxon>Planctomycetota</taxon>
        <taxon>Planctomycetia</taxon>
        <taxon>Planctomycetales</taxon>
        <taxon>Planctomycetaceae</taxon>
        <taxon>Rubinisphaera</taxon>
    </lineage>
</organism>
<dbReference type="eggNOG" id="COG1259">
    <property type="taxonomic scope" value="Bacteria"/>
</dbReference>
<dbReference type="AlphaFoldDB" id="F0SFI6"/>
<evidence type="ECO:0000313" key="2">
    <source>
        <dbReference type="EMBL" id="ADY60446.1"/>
    </source>
</evidence>
<dbReference type="RefSeq" id="WP_013629168.1">
    <property type="nucleotide sequence ID" value="NC_015174.1"/>
</dbReference>
<dbReference type="HOGENOM" id="CLU_096111_3_0_0"/>
<dbReference type="SUPFAM" id="SSF103256">
    <property type="entry name" value="Hypothetical protein TM0160"/>
    <property type="match status" value="1"/>
</dbReference>
<dbReference type="InterPro" id="IPR036104">
    <property type="entry name" value="BFN_sf"/>
</dbReference>
<dbReference type="PANTHER" id="PTHR15160:SF1">
    <property type="entry name" value="VON HIPPEL-LINDAU DISEASE TUMOR SUPPRESSOR"/>
    <property type="match status" value="1"/>
</dbReference>
<dbReference type="KEGG" id="pbs:Plabr_2847"/>
<dbReference type="Proteomes" id="UP000006860">
    <property type="component" value="Chromosome"/>
</dbReference>
<gene>
    <name evidence="2" type="ordered locus">Plabr_2847</name>
</gene>
<name>F0SFI6_RUBBR</name>
<dbReference type="PROSITE" id="PS51658">
    <property type="entry name" value="BFN"/>
    <property type="match status" value="1"/>
</dbReference>
<protein>
    <recommendedName>
        <fullName evidence="1">BFN domain-containing protein</fullName>
    </recommendedName>
</protein>
<accession>F0SFI6</accession>
<dbReference type="InterPro" id="IPR003729">
    <property type="entry name" value="Bi_nuclease_dom"/>
</dbReference>
<feature type="domain" description="BFN" evidence="1">
    <location>
        <begin position="4"/>
        <end position="134"/>
    </location>
</feature>
<evidence type="ECO:0000259" key="1">
    <source>
        <dbReference type="PROSITE" id="PS51658"/>
    </source>
</evidence>
<dbReference type="Gene3D" id="3.10.690.10">
    <property type="entry name" value="Bifunctional nuclease domain"/>
    <property type="match status" value="1"/>
</dbReference>
<proteinExistence type="predicted"/>
<keyword evidence="3" id="KW-1185">Reference proteome</keyword>
<reference evidence="3" key="1">
    <citation type="submission" date="2011-02" db="EMBL/GenBank/DDBJ databases">
        <title>The complete genome of Planctomyces brasiliensis DSM 5305.</title>
        <authorList>
            <person name="Lucas S."/>
            <person name="Copeland A."/>
            <person name="Lapidus A."/>
            <person name="Bruce D."/>
            <person name="Goodwin L."/>
            <person name="Pitluck S."/>
            <person name="Kyrpides N."/>
            <person name="Mavromatis K."/>
            <person name="Pagani I."/>
            <person name="Ivanova N."/>
            <person name="Ovchinnikova G."/>
            <person name="Lu M."/>
            <person name="Detter J.C."/>
            <person name="Han C."/>
            <person name="Land M."/>
            <person name="Hauser L."/>
            <person name="Markowitz V."/>
            <person name="Cheng J.-F."/>
            <person name="Hugenholtz P."/>
            <person name="Woyke T."/>
            <person name="Wu D."/>
            <person name="Tindall B."/>
            <person name="Pomrenke H.G."/>
            <person name="Brambilla E."/>
            <person name="Klenk H.-P."/>
            <person name="Eisen J.A."/>
        </authorList>
    </citation>
    <scope>NUCLEOTIDE SEQUENCE [LARGE SCALE GENOMIC DNA]</scope>
    <source>
        <strain evidence="3">ATCC 49424 / DSM 5305 / JCM 21570 / NBRC 103401 / IFAM 1448</strain>
    </source>
</reference>
<sequence>MAELVEMQLSRIIISEINDQQVIYLSEVEGDRTFPILIGIFEATSIDRRVKKDVPPRPLTHDLLKSVIEHLGGDPHDIIINSLHEHTYYAVIRIQKEGELIEVDSRPSDAIALAMHYDPPLPIYVEDEVLEAIG</sequence>
<dbReference type="OrthoDB" id="9788698at2"/>
<evidence type="ECO:0000313" key="3">
    <source>
        <dbReference type="Proteomes" id="UP000006860"/>
    </source>
</evidence>
<dbReference type="EMBL" id="CP002546">
    <property type="protein sequence ID" value="ADY60446.1"/>
    <property type="molecule type" value="Genomic_DNA"/>
</dbReference>
<dbReference type="GO" id="GO:0004518">
    <property type="term" value="F:nuclease activity"/>
    <property type="evidence" value="ECO:0007669"/>
    <property type="project" value="InterPro"/>
</dbReference>
<dbReference type="PANTHER" id="PTHR15160">
    <property type="entry name" value="VON HIPPEL-LINDAU PROTEIN"/>
    <property type="match status" value="1"/>
</dbReference>
<dbReference type="Pfam" id="PF02577">
    <property type="entry name" value="BFN_dom"/>
    <property type="match status" value="1"/>
</dbReference>